<reference evidence="1 2" key="1">
    <citation type="submission" date="2018-03" db="EMBL/GenBank/DDBJ databases">
        <title>Genomic Encyclopedia of Archaeal and Bacterial Type Strains, Phase II (KMG-II): from individual species to whole genera.</title>
        <authorList>
            <person name="Goeker M."/>
        </authorList>
    </citation>
    <scope>NUCLEOTIDE SEQUENCE [LARGE SCALE GENOMIC DNA]</scope>
    <source>
        <strain evidence="1 2">DSM 45211</strain>
    </source>
</reference>
<dbReference type="AlphaFoldDB" id="A0A2P8E0B4"/>
<proteinExistence type="predicted"/>
<name>A0A2P8E0B4_9ACTN</name>
<protein>
    <submittedName>
        <fullName evidence="1">Uncharacterized protein</fullName>
    </submittedName>
</protein>
<comment type="caution">
    <text evidence="1">The sequence shown here is derived from an EMBL/GenBank/DDBJ whole genome shotgun (WGS) entry which is preliminary data.</text>
</comment>
<feature type="non-terminal residue" evidence="1">
    <location>
        <position position="190"/>
    </location>
</feature>
<keyword evidence="2" id="KW-1185">Reference proteome</keyword>
<dbReference type="Proteomes" id="UP000243528">
    <property type="component" value="Unassembled WGS sequence"/>
</dbReference>
<sequence>MALTLNYLDDLSRVRITGESIPESAAIVERSTDQIRWEPVRGGAPVALSAAGFVLDDYEFTPGVPNFYRATPVVDAPVDLAMSGQVVTGGSGVIAFTLDDTFAAQFIGGKFVRLTLTVDDFTRVSDLSFYLGRGGDLGNHARWEFDAGSATSAIGKDGERFTIDLKAAEIRSVAGNVTMSADGELTELTA</sequence>
<organism evidence="1 2">
    <name type="scientific">Haloactinopolyspora alba</name>
    <dbReference type="NCBI Taxonomy" id="648780"/>
    <lineage>
        <taxon>Bacteria</taxon>
        <taxon>Bacillati</taxon>
        <taxon>Actinomycetota</taxon>
        <taxon>Actinomycetes</taxon>
        <taxon>Jiangellales</taxon>
        <taxon>Jiangellaceae</taxon>
        <taxon>Haloactinopolyspora</taxon>
    </lineage>
</organism>
<accession>A0A2P8E0B4</accession>
<dbReference type="EMBL" id="PYGE01000009">
    <property type="protein sequence ID" value="PSL02889.1"/>
    <property type="molecule type" value="Genomic_DNA"/>
</dbReference>
<evidence type="ECO:0000313" key="2">
    <source>
        <dbReference type="Proteomes" id="UP000243528"/>
    </source>
</evidence>
<evidence type="ECO:0000313" key="1">
    <source>
        <dbReference type="EMBL" id="PSL02889.1"/>
    </source>
</evidence>
<gene>
    <name evidence="1" type="ORF">CLV30_109197</name>
</gene>